<keyword evidence="2 7" id="KW-0349">Heme</keyword>
<feature type="region of interest" description="Disordered" evidence="8">
    <location>
        <begin position="137"/>
        <end position="159"/>
    </location>
</feature>
<keyword evidence="4 7" id="KW-0732">Signal</keyword>
<dbReference type="InterPro" id="IPR051263">
    <property type="entry name" value="C-type_cytochrome_biogenesis"/>
</dbReference>
<keyword evidence="5" id="KW-0201">Cytochrome c-type biogenesis</keyword>
<organism evidence="10 11">
    <name type="scientific">Brevundimonas naejangsanensis</name>
    <dbReference type="NCBI Taxonomy" id="588932"/>
    <lineage>
        <taxon>Bacteria</taxon>
        <taxon>Pseudomonadati</taxon>
        <taxon>Pseudomonadota</taxon>
        <taxon>Alphaproteobacteria</taxon>
        <taxon>Caulobacterales</taxon>
        <taxon>Caulobacteraceae</taxon>
        <taxon>Brevundimonas</taxon>
    </lineage>
</organism>
<evidence type="ECO:0000259" key="9">
    <source>
        <dbReference type="Pfam" id="PF03918"/>
    </source>
</evidence>
<dbReference type="InterPro" id="IPR038297">
    <property type="entry name" value="CcmH/CycL/NrfF/Ccl2_sf"/>
</dbReference>
<dbReference type="PANTHER" id="PTHR47870:SF1">
    <property type="entry name" value="CYTOCHROME C-TYPE BIOGENESIS PROTEIN CCMH"/>
    <property type="match status" value="1"/>
</dbReference>
<dbReference type="EMBL" id="CP015614">
    <property type="protein sequence ID" value="ANF54998.1"/>
    <property type="molecule type" value="Genomic_DNA"/>
</dbReference>
<dbReference type="Proteomes" id="UP000077603">
    <property type="component" value="Chromosome"/>
</dbReference>
<evidence type="ECO:0000256" key="8">
    <source>
        <dbReference type="SAM" id="MobiDB-lite"/>
    </source>
</evidence>
<accession>A0A172Y720</accession>
<dbReference type="GO" id="GO:0005886">
    <property type="term" value="C:plasma membrane"/>
    <property type="evidence" value="ECO:0007669"/>
    <property type="project" value="TreeGrafter"/>
</dbReference>
<keyword evidence="7" id="KW-0812">Transmembrane</keyword>
<keyword evidence="7" id="KW-1133">Transmembrane helix</keyword>
<evidence type="ECO:0000256" key="4">
    <source>
        <dbReference type="ARBA" id="ARBA00022729"/>
    </source>
</evidence>
<feature type="signal peptide" evidence="7">
    <location>
        <begin position="1"/>
        <end position="22"/>
    </location>
</feature>
<dbReference type="STRING" id="588932.DA69_09715"/>
<evidence type="ECO:0000256" key="2">
    <source>
        <dbReference type="ARBA" id="ARBA00022617"/>
    </source>
</evidence>
<dbReference type="AlphaFoldDB" id="A0A172Y720"/>
<evidence type="ECO:0000313" key="10">
    <source>
        <dbReference type="EMBL" id="ANF54998.1"/>
    </source>
</evidence>
<evidence type="ECO:0000256" key="3">
    <source>
        <dbReference type="ARBA" id="ARBA00022723"/>
    </source>
</evidence>
<name>A0A172Y720_9CAUL</name>
<evidence type="ECO:0000256" key="5">
    <source>
        <dbReference type="ARBA" id="ARBA00022748"/>
    </source>
</evidence>
<sequence>MRRAAALFAAALLASATAPALAEPPPAPDRPLTDPAQEARARALFGDIRCVVCQHESIADSPAGIAADLRGLVREQIAAGKTDAQIKDDLIRRYGDYVLFQPPVRIGTWLLWFGPFALAAGAGVVLVLRARRSETAEAAPLTPEEERALAALTGDDEKA</sequence>
<dbReference type="eggNOG" id="COG3088">
    <property type="taxonomic scope" value="Bacteria"/>
</dbReference>
<keyword evidence="3 7" id="KW-0479">Metal-binding</keyword>
<dbReference type="CDD" id="cd16378">
    <property type="entry name" value="CcmH_N"/>
    <property type="match status" value="1"/>
</dbReference>
<evidence type="ECO:0000313" key="11">
    <source>
        <dbReference type="Proteomes" id="UP000077603"/>
    </source>
</evidence>
<dbReference type="RefSeq" id="WP_025978527.1">
    <property type="nucleotide sequence ID" value="NZ_CP015614.1"/>
</dbReference>
<evidence type="ECO:0000256" key="1">
    <source>
        <dbReference type="ARBA" id="ARBA00010342"/>
    </source>
</evidence>
<keyword evidence="11" id="KW-1185">Reference proteome</keyword>
<gene>
    <name evidence="10" type="ORF">DA69_09715</name>
</gene>
<comment type="similarity">
    <text evidence="1 7">Belongs to the CcmH/CycL/Ccl2/NrfF family.</text>
</comment>
<dbReference type="Pfam" id="PF03918">
    <property type="entry name" value="CcmH"/>
    <property type="match status" value="1"/>
</dbReference>
<feature type="transmembrane region" description="Helical" evidence="7">
    <location>
        <begin position="109"/>
        <end position="128"/>
    </location>
</feature>
<proteinExistence type="inferred from homology"/>
<keyword evidence="7" id="KW-0472">Membrane</keyword>
<comment type="function">
    <text evidence="7">Possible subunit of a heme lyase.</text>
</comment>
<dbReference type="GO" id="GO:0046872">
    <property type="term" value="F:metal ion binding"/>
    <property type="evidence" value="ECO:0007669"/>
    <property type="project" value="UniProtKB-KW"/>
</dbReference>
<protein>
    <recommendedName>
        <fullName evidence="7">Cytochrome c-type biogenesis protein</fullName>
    </recommendedName>
</protein>
<dbReference type="Gene3D" id="1.10.8.640">
    <property type="entry name" value="Cytochrome C biogenesis protein"/>
    <property type="match status" value="1"/>
</dbReference>
<feature type="domain" description="CcmH/CycL/Ccl2/NrfF N-terminal" evidence="9">
    <location>
        <begin position="13"/>
        <end position="152"/>
    </location>
</feature>
<feature type="chain" id="PRO_5011020161" description="Cytochrome c-type biogenesis protein" evidence="7">
    <location>
        <begin position="23"/>
        <end position="159"/>
    </location>
</feature>
<reference evidence="10 11" key="1">
    <citation type="journal article" date="2014" name="Genome Announc.">
        <title>Genome Sequence of a Promising Hydrogen-Producing Facultative Anaerobic Bacterium, Brevundimonas naejangsanensis Strain B1.</title>
        <authorList>
            <person name="Su H."/>
            <person name="Zhang T."/>
            <person name="Bao M."/>
            <person name="Jiang Y."/>
            <person name="Wang Y."/>
            <person name="Tan T."/>
        </authorList>
    </citation>
    <scope>NUCLEOTIDE SEQUENCE [LARGE SCALE GENOMIC DNA]</scope>
    <source>
        <strain evidence="10 11">B1</strain>
    </source>
</reference>
<dbReference type="PANTHER" id="PTHR47870">
    <property type="entry name" value="CYTOCHROME C-TYPE BIOGENESIS PROTEIN CCMH"/>
    <property type="match status" value="1"/>
</dbReference>
<evidence type="ECO:0000256" key="6">
    <source>
        <dbReference type="ARBA" id="ARBA00023004"/>
    </source>
</evidence>
<dbReference type="KEGG" id="bne:DA69_09715"/>
<dbReference type="InterPro" id="IPR005616">
    <property type="entry name" value="CcmH/CycL/Ccl2/NrfF_N"/>
</dbReference>
<evidence type="ECO:0000256" key="7">
    <source>
        <dbReference type="RuleBase" id="RU364112"/>
    </source>
</evidence>
<dbReference type="OrthoDB" id="9804975at2"/>
<keyword evidence="6 7" id="KW-0408">Iron</keyword>
<dbReference type="GO" id="GO:0017004">
    <property type="term" value="P:cytochrome complex assembly"/>
    <property type="evidence" value="ECO:0007669"/>
    <property type="project" value="UniProtKB-KW"/>
</dbReference>